<dbReference type="InterPro" id="IPR036010">
    <property type="entry name" value="2Fe-2S_ferredoxin-like_sf"/>
</dbReference>
<dbReference type="Pfam" id="PF00111">
    <property type="entry name" value="Fer2"/>
    <property type="match status" value="1"/>
</dbReference>
<sequence length="815" mass="92170">MASHQVKFHFSDSQQTEFIINEQENLLEKAEQHGVYLANDCREGLCGVCAGNCIKGKYHLTEDTALSQHEKDNGMVLPCTMHVNSDTELHFDYPKSLCKPGIDITITAIVIAYEEISQNTAKLVLKAATPINQLNYQPGQFVSMNIPGSEDWRSYSFANVSNSENQWEFIIRLLPHGVMSDYLRDTIKVGDNIELKQPNGSFYLRKITRPTLFFAGGTGISAIIVMLKQLAQQANSTSQPISLYYGVNQVAEFCCSDELAILQAALPNLSIYLIPVEPTENWQGPTGFVTDILSKDDCFNGDADCYMCGPPPMLNAIESWFKEHELINTKFYSEKFVATQATAKSKVPAEQTVINKPDLGKQYQRAVVIGGSIAGMVAARVLSETFQQVIVLERDKHHHIDEVRHSTPQAHHAHHLLQRGQRELDALFPNFLTDLQNAGTQAYDSSRDYRIFQHGHWKHVFESNIPIMAAPRRIFETVLRRQLNNYNNISYQYSSEVEDVLMSADNSTVQGIALKSGEHIKADLVIDASGKNTKLPKLMTNHGFDAPEETDQNVNIYYTTCLFELTPEQVPDWGMLLLYGRRPTNKAIGYAALYGQDKRNLLITIGAYDCHEVIRSHDEFLVRAKGLVRDDIYKFIKELKPTIEPKTFKYPKMFRRHYEKLKRVPNGFIAIGDALGSADPISGAGMTKAILEAQGLKKILSKKPKRVESIAKQYYKNSAKLFDYIWFVISEQNLRYPWVNGKRPFYTPLLTWYVNQVLDLASKDADAFRGYLHVAHLNKHVLTLLKPGMILKVIKNALFSSKATHEEQVKQMSAN</sequence>
<dbReference type="SUPFAM" id="SSF51905">
    <property type="entry name" value="FAD/NAD(P)-binding domain"/>
    <property type="match status" value="1"/>
</dbReference>
<evidence type="ECO:0000313" key="6">
    <source>
        <dbReference type="Proteomes" id="UP001248581"/>
    </source>
</evidence>
<protein>
    <submittedName>
        <fullName evidence="5">FAD-binding oxidoreductase</fullName>
    </submittedName>
</protein>
<name>A0ABY9TFA3_9GAMM</name>
<dbReference type="InterPro" id="IPR001041">
    <property type="entry name" value="2Fe-2S_ferredoxin-type"/>
</dbReference>
<dbReference type="Gene3D" id="3.50.50.60">
    <property type="entry name" value="FAD/NAD(P)-binding domain"/>
    <property type="match status" value="1"/>
</dbReference>
<gene>
    <name evidence="5" type="ORF">RI845_11255</name>
</gene>
<dbReference type="InterPro" id="IPR012675">
    <property type="entry name" value="Beta-grasp_dom_sf"/>
</dbReference>
<dbReference type="Gene3D" id="2.40.30.10">
    <property type="entry name" value="Translation factors"/>
    <property type="match status" value="1"/>
</dbReference>
<dbReference type="InterPro" id="IPR001433">
    <property type="entry name" value="OxRdtase_FAD/NAD-bd"/>
</dbReference>
<feature type="domain" description="FAD-binding FR-type" evidence="4">
    <location>
        <begin position="103"/>
        <end position="205"/>
    </location>
</feature>
<evidence type="ECO:0000259" key="3">
    <source>
        <dbReference type="PROSITE" id="PS51085"/>
    </source>
</evidence>
<comment type="cofactor">
    <cofactor evidence="2">
        <name>[2Fe-2S] cluster</name>
        <dbReference type="ChEBI" id="CHEBI:190135"/>
    </cofactor>
</comment>
<dbReference type="InterPro" id="IPR017938">
    <property type="entry name" value="Riboflavin_synthase-like_b-brl"/>
</dbReference>
<dbReference type="PANTHER" id="PTHR47354:SF5">
    <property type="entry name" value="PROTEIN RFBI"/>
    <property type="match status" value="1"/>
</dbReference>
<dbReference type="PROSITE" id="PS00197">
    <property type="entry name" value="2FE2S_FER_1"/>
    <property type="match status" value="1"/>
</dbReference>
<dbReference type="Proteomes" id="UP001248581">
    <property type="component" value="Chromosome"/>
</dbReference>
<dbReference type="InterPro" id="IPR017927">
    <property type="entry name" value="FAD-bd_FR_type"/>
</dbReference>
<evidence type="ECO:0000313" key="5">
    <source>
        <dbReference type="EMBL" id="WNC67101.1"/>
    </source>
</evidence>
<dbReference type="Pfam" id="PF00175">
    <property type="entry name" value="NAD_binding_1"/>
    <property type="match status" value="1"/>
</dbReference>
<dbReference type="CDD" id="cd00207">
    <property type="entry name" value="fer2"/>
    <property type="match status" value="1"/>
</dbReference>
<dbReference type="Gene3D" id="3.10.20.30">
    <property type="match status" value="1"/>
</dbReference>
<evidence type="ECO:0000256" key="2">
    <source>
        <dbReference type="ARBA" id="ARBA00034078"/>
    </source>
</evidence>
<dbReference type="InterPro" id="IPR036188">
    <property type="entry name" value="FAD/NAD-bd_sf"/>
</dbReference>
<feature type="domain" description="2Fe-2S ferredoxin-type" evidence="3">
    <location>
        <begin position="4"/>
        <end position="97"/>
    </location>
</feature>
<dbReference type="SUPFAM" id="SSF52343">
    <property type="entry name" value="Ferredoxin reductase-like, C-terminal NADP-linked domain"/>
    <property type="match status" value="1"/>
</dbReference>
<dbReference type="InterPro" id="IPR006058">
    <property type="entry name" value="2Fe2S_fd_BS"/>
</dbReference>
<dbReference type="Gene3D" id="3.30.9.100">
    <property type="match status" value="1"/>
</dbReference>
<evidence type="ECO:0000256" key="1">
    <source>
        <dbReference type="ARBA" id="ARBA00023075"/>
    </source>
</evidence>
<dbReference type="PRINTS" id="PR00410">
    <property type="entry name" value="PHEHYDRXLASE"/>
</dbReference>
<dbReference type="Pfam" id="PF00970">
    <property type="entry name" value="FAD_binding_6"/>
    <property type="match status" value="1"/>
</dbReference>
<reference evidence="6" key="1">
    <citation type="submission" date="2023-09" db="EMBL/GenBank/DDBJ databases">
        <authorList>
            <person name="Li S."/>
            <person name="Li X."/>
            <person name="Zhang C."/>
            <person name="Zhao Z."/>
        </authorList>
    </citation>
    <scope>NUCLEOTIDE SEQUENCE [LARGE SCALE GENOMIC DNA]</scope>
    <source>
        <strain evidence="6">SQ345</strain>
    </source>
</reference>
<keyword evidence="1" id="KW-0830">Ubiquinone</keyword>
<accession>A0ABY9TFA3</accession>
<dbReference type="PROSITE" id="PS51085">
    <property type="entry name" value="2FE2S_FER_2"/>
    <property type="match status" value="1"/>
</dbReference>
<keyword evidence="6" id="KW-1185">Reference proteome</keyword>
<dbReference type="EMBL" id="CP134146">
    <property type="protein sequence ID" value="WNC67101.1"/>
    <property type="molecule type" value="Genomic_DNA"/>
</dbReference>
<proteinExistence type="predicted"/>
<dbReference type="SUPFAM" id="SSF63380">
    <property type="entry name" value="Riboflavin synthase domain-like"/>
    <property type="match status" value="1"/>
</dbReference>
<dbReference type="InterPro" id="IPR039261">
    <property type="entry name" value="FNR_nucleotide-bd"/>
</dbReference>
<dbReference type="SUPFAM" id="SSF54292">
    <property type="entry name" value="2Fe-2S ferredoxin-like"/>
    <property type="match status" value="1"/>
</dbReference>
<dbReference type="InterPro" id="IPR050415">
    <property type="entry name" value="MRET"/>
</dbReference>
<evidence type="ECO:0000259" key="4">
    <source>
        <dbReference type="PROSITE" id="PS51384"/>
    </source>
</evidence>
<dbReference type="InterPro" id="IPR008333">
    <property type="entry name" value="Cbr1-like_FAD-bd_dom"/>
</dbReference>
<dbReference type="RefSeq" id="WP_348386265.1">
    <property type="nucleotide sequence ID" value="NZ_CP134146.1"/>
</dbReference>
<dbReference type="PROSITE" id="PS51384">
    <property type="entry name" value="FAD_FR"/>
    <property type="match status" value="1"/>
</dbReference>
<organism evidence="5 6">
    <name type="scientific">Thalassotalea nanhaiensis</name>
    <dbReference type="NCBI Taxonomy" id="3065648"/>
    <lineage>
        <taxon>Bacteria</taxon>
        <taxon>Pseudomonadati</taxon>
        <taxon>Pseudomonadota</taxon>
        <taxon>Gammaproteobacteria</taxon>
        <taxon>Alteromonadales</taxon>
        <taxon>Colwelliaceae</taxon>
        <taxon>Thalassotalea</taxon>
    </lineage>
</organism>
<dbReference type="Gene3D" id="3.40.50.80">
    <property type="entry name" value="Nucleotide-binding domain of ferredoxin-NADP reductase (FNR) module"/>
    <property type="match status" value="1"/>
</dbReference>
<dbReference type="PANTHER" id="PTHR47354">
    <property type="entry name" value="NADH OXIDOREDUCTASE HCR"/>
    <property type="match status" value="1"/>
</dbReference>